<gene>
    <name evidence="1" type="ORF">Enr17x_47400</name>
</gene>
<proteinExistence type="predicted"/>
<sequence length="42" mass="4652">MLNGLCLKIFDLIPSGISPFLLFIIQSLKESFLCPICHVVTS</sequence>
<keyword evidence="2" id="KW-1185">Reference proteome</keyword>
<organism evidence="1 2">
    <name type="scientific">Gimesia fumaroli</name>
    <dbReference type="NCBI Taxonomy" id="2527976"/>
    <lineage>
        <taxon>Bacteria</taxon>
        <taxon>Pseudomonadati</taxon>
        <taxon>Planctomycetota</taxon>
        <taxon>Planctomycetia</taxon>
        <taxon>Planctomycetales</taxon>
        <taxon>Planctomycetaceae</taxon>
        <taxon>Gimesia</taxon>
    </lineage>
</organism>
<dbReference type="EMBL" id="CP037452">
    <property type="protein sequence ID" value="QDV52674.1"/>
    <property type="molecule type" value="Genomic_DNA"/>
</dbReference>
<dbReference type="Proteomes" id="UP000318313">
    <property type="component" value="Chromosome"/>
</dbReference>
<accession>A0A518IHV3</accession>
<evidence type="ECO:0000313" key="2">
    <source>
        <dbReference type="Proteomes" id="UP000318313"/>
    </source>
</evidence>
<name>A0A518IHV3_9PLAN</name>
<protein>
    <submittedName>
        <fullName evidence="1">Uncharacterized protein</fullName>
    </submittedName>
</protein>
<reference evidence="1 2" key="1">
    <citation type="submission" date="2019-03" db="EMBL/GenBank/DDBJ databases">
        <title>Deep-cultivation of Planctomycetes and their phenomic and genomic characterization uncovers novel biology.</title>
        <authorList>
            <person name="Wiegand S."/>
            <person name="Jogler M."/>
            <person name="Boedeker C."/>
            <person name="Pinto D."/>
            <person name="Vollmers J."/>
            <person name="Rivas-Marin E."/>
            <person name="Kohn T."/>
            <person name="Peeters S.H."/>
            <person name="Heuer A."/>
            <person name="Rast P."/>
            <person name="Oberbeckmann S."/>
            <person name="Bunk B."/>
            <person name="Jeske O."/>
            <person name="Meyerdierks A."/>
            <person name="Storesund J.E."/>
            <person name="Kallscheuer N."/>
            <person name="Luecker S."/>
            <person name="Lage O.M."/>
            <person name="Pohl T."/>
            <person name="Merkel B.J."/>
            <person name="Hornburger P."/>
            <person name="Mueller R.-W."/>
            <person name="Bruemmer F."/>
            <person name="Labrenz M."/>
            <person name="Spormann A.M."/>
            <person name="Op den Camp H."/>
            <person name="Overmann J."/>
            <person name="Amann R."/>
            <person name="Jetten M.S.M."/>
            <person name="Mascher T."/>
            <person name="Medema M.H."/>
            <person name="Devos D.P."/>
            <person name="Kaster A.-K."/>
            <person name="Ovreas L."/>
            <person name="Rohde M."/>
            <person name="Galperin M.Y."/>
            <person name="Jogler C."/>
        </authorList>
    </citation>
    <scope>NUCLEOTIDE SEQUENCE [LARGE SCALE GENOMIC DNA]</scope>
    <source>
        <strain evidence="1 2">Enr17</strain>
    </source>
</reference>
<dbReference type="KEGG" id="gfm:Enr17x_47400"/>
<evidence type="ECO:0000313" key="1">
    <source>
        <dbReference type="EMBL" id="QDV52674.1"/>
    </source>
</evidence>
<dbReference type="AlphaFoldDB" id="A0A518IHV3"/>